<dbReference type="RefSeq" id="WP_379048485.1">
    <property type="nucleotide sequence ID" value="NZ_JBHULZ010000041.1"/>
</dbReference>
<dbReference type="EMBL" id="JBHULZ010000041">
    <property type="protein sequence ID" value="MFD2698666.1"/>
    <property type="molecule type" value="Genomic_DNA"/>
</dbReference>
<evidence type="ECO:0000259" key="2">
    <source>
        <dbReference type="SMART" id="SM00867"/>
    </source>
</evidence>
<feature type="chain" id="PRO_5047502784" evidence="1">
    <location>
        <begin position="23"/>
        <end position="222"/>
    </location>
</feature>
<evidence type="ECO:0000313" key="3">
    <source>
        <dbReference type="EMBL" id="MFD2698666.1"/>
    </source>
</evidence>
<dbReference type="Proteomes" id="UP001597357">
    <property type="component" value="Unassembled WGS sequence"/>
</dbReference>
<name>A0ABW5SFT3_9FLAO</name>
<reference evidence="4" key="1">
    <citation type="journal article" date="2019" name="Int. J. Syst. Evol. Microbiol.">
        <title>The Global Catalogue of Microorganisms (GCM) 10K type strain sequencing project: providing services to taxonomists for standard genome sequencing and annotation.</title>
        <authorList>
            <consortium name="The Broad Institute Genomics Platform"/>
            <consortium name="The Broad Institute Genome Sequencing Center for Infectious Disease"/>
            <person name="Wu L."/>
            <person name="Ma J."/>
        </authorList>
    </citation>
    <scope>NUCLEOTIDE SEQUENCE [LARGE SCALE GENOMIC DNA]</scope>
    <source>
        <strain evidence="4">KCTC 42255</strain>
    </source>
</reference>
<gene>
    <name evidence="3" type="ORF">ACFSQ0_11735</name>
</gene>
<organism evidence="3 4">
    <name type="scientific">Mesonia sediminis</name>
    <dbReference type="NCBI Taxonomy" id="1703946"/>
    <lineage>
        <taxon>Bacteria</taxon>
        <taxon>Pseudomonadati</taxon>
        <taxon>Bacteroidota</taxon>
        <taxon>Flavobacteriia</taxon>
        <taxon>Flavobacteriales</taxon>
        <taxon>Flavobacteriaceae</taxon>
        <taxon>Mesonia</taxon>
    </lineage>
</organism>
<evidence type="ECO:0000313" key="4">
    <source>
        <dbReference type="Proteomes" id="UP001597357"/>
    </source>
</evidence>
<accession>A0ABW5SFT3</accession>
<comment type="caution">
    <text evidence="3">The sequence shown here is derived from an EMBL/GenBank/DDBJ whole genome shotgun (WGS) entry which is preliminary data.</text>
</comment>
<proteinExistence type="predicted"/>
<dbReference type="PROSITE" id="PS51257">
    <property type="entry name" value="PROKAR_LIPOPROTEIN"/>
    <property type="match status" value="1"/>
</dbReference>
<dbReference type="InterPro" id="IPR036761">
    <property type="entry name" value="TTHA0802/YceI-like_sf"/>
</dbReference>
<keyword evidence="1" id="KW-0732">Signal</keyword>
<dbReference type="PANTHER" id="PTHR34406">
    <property type="entry name" value="PROTEIN YCEI"/>
    <property type="match status" value="1"/>
</dbReference>
<feature type="domain" description="Lipid/polyisoprenoid-binding YceI-like" evidence="2">
    <location>
        <begin position="46"/>
        <end position="221"/>
    </location>
</feature>
<keyword evidence="4" id="KW-1185">Reference proteome</keyword>
<dbReference type="Pfam" id="PF04264">
    <property type="entry name" value="YceI"/>
    <property type="match status" value="1"/>
</dbReference>
<dbReference type="Gene3D" id="2.40.128.110">
    <property type="entry name" value="Lipid/polyisoprenoid-binding, YceI-like"/>
    <property type="match status" value="1"/>
</dbReference>
<feature type="signal peptide" evidence="1">
    <location>
        <begin position="1"/>
        <end position="22"/>
    </location>
</feature>
<protein>
    <submittedName>
        <fullName evidence="3">YceI family protein</fullName>
    </submittedName>
</protein>
<dbReference type="InterPro" id="IPR007372">
    <property type="entry name" value="Lipid/polyisoprenoid-bd_YceI"/>
</dbReference>
<sequence length="222" mass="24262">MKKVLLNGMVLAFLGLSTVACKNEAKNETNPKEAQEVAEAGAESATYAINAAESKIDWVGSKPAGNHTGTVMLSKGEFTVDGDKLSGGTVVIDMTSIDVTDLEGEDRDKLMAHLKGTAEGQEDHFFNVAEFPTAMFQITEVKEMDGKTMLAGNLTMKDISKNIEIPVNYEVSENKLTLKSEPFTIDRTKWNVNYASKSVFDDLKDKFVNDEIELSLVVIATK</sequence>
<dbReference type="PANTHER" id="PTHR34406:SF1">
    <property type="entry name" value="PROTEIN YCEI"/>
    <property type="match status" value="1"/>
</dbReference>
<dbReference type="SUPFAM" id="SSF101874">
    <property type="entry name" value="YceI-like"/>
    <property type="match status" value="1"/>
</dbReference>
<evidence type="ECO:0000256" key="1">
    <source>
        <dbReference type="SAM" id="SignalP"/>
    </source>
</evidence>
<dbReference type="SMART" id="SM00867">
    <property type="entry name" value="YceI"/>
    <property type="match status" value="1"/>
</dbReference>